<feature type="compositionally biased region" description="Basic and acidic residues" evidence="2">
    <location>
        <begin position="395"/>
        <end position="406"/>
    </location>
</feature>
<feature type="compositionally biased region" description="Polar residues" evidence="2">
    <location>
        <begin position="189"/>
        <end position="205"/>
    </location>
</feature>
<dbReference type="AlphaFoldDB" id="A0AAD9LA27"/>
<organism evidence="4 5">
    <name type="scientific">Phytophthora citrophthora</name>
    <dbReference type="NCBI Taxonomy" id="4793"/>
    <lineage>
        <taxon>Eukaryota</taxon>
        <taxon>Sar</taxon>
        <taxon>Stramenopiles</taxon>
        <taxon>Oomycota</taxon>
        <taxon>Peronosporomycetes</taxon>
        <taxon>Peronosporales</taxon>
        <taxon>Peronosporaceae</taxon>
        <taxon>Phytophthora</taxon>
    </lineage>
</organism>
<comment type="caution">
    <text evidence="4">The sequence shown here is derived from an EMBL/GenBank/DDBJ whole genome shotgun (WGS) entry which is preliminary data.</text>
</comment>
<feature type="region of interest" description="Disordered" evidence="2">
    <location>
        <begin position="744"/>
        <end position="941"/>
    </location>
</feature>
<accession>A0AAD9LA27</accession>
<feature type="compositionally biased region" description="Polar residues" evidence="2">
    <location>
        <begin position="293"/>
        <end position="313"/>
    </location>
</feature>
<feature type="compositionally biased region" description="Polar residues" evidence="2">
    <location>
        <begin position="873"/>
        <end position="890"/>
    </location>
</feature>
<feature type="region of interest" description="Disordered" evidence="2">
    <location>
        <begin position="326"/>
        <end position="663"/>
    </location>
</feature>
<evidence type="ECO:0000259" key="3">
    <source>
        <dbReference type="Pfam" id="PF07001"/>
    </source>
</evidence>
<reference evidence="4" key="1">
    <citation type="submission" date="2023-08" db="EMBL/GenBank/DDBJ databases">
        <title>Reference Genome Resource for the Citrus Pathogen Phytophthora citrophthora.</title>
        <authorList>
            <person name="Moller H."/>
            <person name="Coetzee B."/>
            <person name="Rose L.J."/>
            <person name="Van Niekerk J.M."/>
        </authorList>
    </citation>
    <scope>NUCLEOTIDE SEQUENCE</scope>
    <source>
        <strain evidence="4">STE-U-9442</strain>
    </source>
</reference>
<feature type="compositionally biased region" description="Basic and acidic residues" evidence="2">
    <location>
        <begin position="856"/>
        <end position="872"/>
    </location>
</feature>
<keyword evidence="1" id="KW-0597">Phosphoprotein</keyword>
<dbReference type="Proteomes" id="UP001259832">
    <property type="component" value="Unassembled WGS sequence"/>
</dbReference>
<feature type="compositionally biased region" description="Low complexity" evidence="2">
    <location>
        <begin position="426"/>
        <end position="443"/>
    </location>
</feature>
<evidence type="ECO:0000313" key="5">
    <source>
        <dbReference type="Proteomes" id="UP001259832"/>
    </source>
</evidence>
<dbReference type="Pfam" id="PF07001">
    <property type="entry name" value="BAT2_N"/>
    <property type="match status" value="1"/>
</dbReference>
<evidence type="ECO:0000256" key="2">
    <source>
        <dbReference type="SAM" id="MobiDB-lite"/>
    </source>
</evidence>
<feature type="compositionally biased region" description="Polar residues" evidence="2">
    <location>
        <begin position="803"/>
        <end position="814"/>
    </location>
</feature>
<feature type="compositionally biased region" description="Basic and acidic residues" evidence="2">
    <location>
        <begin position="221"/>
        <end position="292"/>
    </location>
</feature>
<proteinExistence type="predicted"/>
<feature type="region of interest" description="Disordered" evidence="2">
    <location>
        <begin position="181"/>
        <end position="313"/>
    </location>
</feature>
<dbReference type="EMBL" id="JASMQC010000056">
    <property type="protein sequence ID" value="KAK1928881.1"/>
    <property type="molecule type" value="Genomic_DNA"/>
</dbReference>
<feature type="compositionally biased region" description="Polar residues" evidence="2">
    <location>
        <begin position="369"/>
        <end position="378"/>
    </location>
</feature>
<keyword evidence="5" id="KW-1185">Reference proteome</keyword>
<feature type="compositionally biased region" description="Low complexity" evidence="2">
    <location>
        <begin position="503"/>
        <end position="515"/>
    </location>
</feature>
<feature type="domain" description="BAT2 N-terminal" evidence="3">
    <location>
        <begin position="9"/>
        <end position="183"/>
    </location>
</feature>
<gene>
    <name evidence="4" type="ORF">P3T76_015670</name>
</gene>
<feature type="region of interest" description="Disordered" evidence="2">
    <location>
        <begin position="82"/>
        <end position="114"/>
    </location>
</feature>
<feature type="compositionally biased region" description="Basic and acidic residues" evidence="2">
    <location>
        <begin position="468"/>
        <end position="477"/>
    </location>
</feature>
<name>A0AAD9LA27_9STRA</name>
<dbReference type="InterPro" id="IPR009738">
    <property type="entry name" value="BAT2_N"/>
</dbReference>
<feature type="compositionally biased region" description="Polar residues" evidence="2">
    <location>
        <begin position="598"/>
        <end position="615"/>
    </location>
</feature>
<evidence type="ECO:0000256" key="1">
    <source>
        <dbReference type="ARBA" id="ARBA00022553"/>
    </source>
</evidence>
<evidence type="ECO:0000313" key="4">
    <source>
        <dbReference type="EMBL" id="KAK1928881.1"/>
    </source>
</evidence>
<feature type="compositionally biased region" description="Polar residues" evidence="2">
    <location>
        <begin position="753"/>
        <end position="768"/>
    </location>
</feature>
<feature type="compositionally biased region" description="Basic and acidic residues" evidence="2">
    <location>
        <begin position="891"/>
        <end position="902"/>
    </location>
</feature>
<protein>
    <recommendedName>
        <fullName evidence="3">BAT2 N-terminal domain-containing protein</fullName>
    </recommendedName>
</protein>
<sequence>MNPIASAKPKAKFSSRNLNAAFKAPLRTKPLPDHATGPLQRPNNRLLVLGRAAVAAPAPLNTLSLKRESQVDDVHVSLVPAGSNWAEKQQNQQEEETSEHSPAPATDVVASTVTSDKAWTPESVAEHLHTGSAPPVRLETKVESSGRWGDDAVENDIVQSNIRRQMQKEREFPDLKEVAEETHMHHGQGHNSTADSSPSMGPQQSEQHHGRATGRWAQFAEPREMHRSIPNDRWSQDRCGRDEDDRWPRDRYERGEDNYWARGRYNHDEDDRWSRGRYSRYDDGYGRERRSYETSSNTVSPIPNDSHTHFSSSDARFDMVVSGDRDRVLSHSPHRMNWGSPQFGRRDERSSSPASQEGSRFQGHHADLTLNQPSSTSPAPMMAADAKTMNWRKLSNTDHGLDRGLEAPRQSANEWSKDEEPITPVAEAAESSTESSNSSTTSSPNQHQIQLLKRPKMLFDPKTGGMVKAEEKTKSDPPTRQTGNRHGDKDRDSTPATKRNSGKPKAVYKVATAKATKTEGAEEAPAISASVQKTAVKDAECSSEIVCSNPVLVEPNTDDAAKEDRAPKRLPRKQARGNPEENGHHGTTLPRDPKAGASRSTQQSKQQYRDSQASAGNGRGGSRPNERSKRSSSTRNNRRDVGTSKPAQRRYSRKVELTGAHTPAVVSSDTAVLRQIADGSNGDVVVVTDQQEAIEVNPEGEGFETVKSRRTVLSEKKKLRQRLASSETVASKVEEKKPASVFVAKNIDEQSKGEQAQETFRPASTVQPGSKLLGKAANARSNGGQTLKDKKSRGKQQKYLARTSGTKKPTTNSDKPVFSEVKQPGSPPKPMEQVPGEAPTETAVVKKRVQYVKVSPRTEAKQEQKSRREKSAQRNSSSGPSEQKSTAGSTRKQESEGKRVVEKVFTTKARAPPAAKLRPKQARQVYVVKTPAPVSSTSTAA</sequence>